<evidence type="ECO:0000256" key="1">
    <source>
        <dbReference type="PIRSR" id="PIRSR640198-1"/>
    </source>
</evidence>
<dbReference type="STRING" id="1210063.GCA_001612665_06560"/>
<feature type="domain" description="Fido" evidence="2">
    <location>
        <begin position="145"/>
        <end position="291"/>
    </location>
</feature>
<evidence type="ECO:0000313" key="3">
    <source>
        <dbReference type="EMBL" id="TCK00766.1"/>
    </source>
</evidence>
<organism evidence="3 4">
    <name type="scientific">Nocardia alba</name>
    <dbReference type="NCBI Taxonomy" id="225051"/>
    <lineage>
        <taxon>Bacteria</taxon>
        <taxon>Bacillati</taxon>
        <taxon>Actinomycetota</taxon>
        <taxon>Actinomycetes</taxon>
        <taxon>Mycobacteriales</taxon>
        <taxon>Nocardiaceae</taxon>
        <taxon>Nocardia</taxon>
    </lineage>
</organism>
<dbReference type="AlphaFoldDB" id="A0A4V2PCC3"/>
<name>A0A4V2PCC3_9NOCA</name>
<dbReference type="Gene3D" id="1.10.3290.10">
    <property type="entry name" value="Fido-like domain"/>
    <property type="match status" value="1"/>
</dbReference>
<dbReference type="Pfam" id="PF02661">
    <property type="entry name" value="Fic"/>
    <property type="match status" value="1"/>
</dbReference>
<proteinExistence type="predicted"/>
<evidence type="ECO:0000259" key="2">
    <source>
        <dbReference type="PROSITE" id="PS51459"/>
    </source>
</evidence>
<dbReference type="PANTHER" id="PTHR13504:SF38">
    <property type="entry name" value="FIDO DOMAIN-CONTAINING PROTEIN"/>
    <property type="match status" value="1"/>
</dbReference>
<protein>
    <submittedName>
        <fullName evidence="3">Fic family protein</fullName>
    </submittedName>
</protein>
<feature type="active site" evidence="1">
    <location>
        <position position="228"/>
    </location>
</feature>
<evidence type="ECO:0000313" key="4">
    <source>
        <dbReference type="Proteomes" id="UP000294856"/>
    </source>
</evidence>
<accession>A0A4V2PCC3</accession>
<dbReference type="InterPro" id="IPR040198">
    <property type="entry name" value="Fido_containing"/>
</dbReference>
<keyword evidence="4" id="KW-1185">Reference proteome</keyword>
<dbReference type="PANTHER" id="PTHR13504">
    <property type="entry name" value="FIDO DOMAIN-CONTAINING PROTEIN DDB_G0283145"/>
    <property type="match status" value="1"/>
</dbReference>
<dbReference type="SUPFAM" id="SSF140931">
    <property type="entry name" value="Fic-like"/>
    <property type="match status" value="1"/>
</dbReference>
<comment type="caution">
    <text evidence="3">The sequence shown here is derived from an EMBL/GenBank/DDBJ whole genome shotgun (WGS) entry which is preliminary data.</text>
</comment>
<dbReference type="InterPro" id="IPR003812">
    <property type="entry name" value="Fido"/>
</dbReference>
<dbReference type="Proteomes" id="UP000294856">
    <property type="component" value="Unassembled WGS sequence"/>
</dbReference>
<dbReference type="PROSITE" id="PS51459">
    <property type="entry name" value="FIDO"/>
    <property type="match status" value="1"/>
</dbReference>
<dbReference type="EMBL" id="SMFR01000001">
    <property type="protein sequence ID" value="TCK00766.1"/>
    <property type="molecule type" value="Genomic_DNA"/>
</dbReference>
<gene>
    <name evidence="3" type="ORF">DFR71_1776</name>
</gene>
<reference evidence="3 4" key="1">
    <citation type="submission" date="2019-03" db="EMBL/GenBank/DDBJ databases">
        <title>Genomic Encyclopedia of Type Strains, Phase IV (KMG-IV): sequencing the most valuable type-strain genomes for metagenomic binning, comparative biology and taxonomic classification.</title>
        <authorList>
            <person name="Goeker M."/>
        </authorList>
    </citation>
    <scope>NUCLEOTIDE SEQUENCE [LARGE SCALE GENOMIC DNA]</scope>
    <source>
        <strain evidence="3 4">DSM 44684</strain>
    </source>
</reference>
<dbReference type="InterPro" id="IPR036597">
    <property type="entry name" value="Fido-like_dom_sf"/>
</dbReference>
<sequence>MAFLIAKVSLKHMSWPAHRTEQRPWTAQNGRGTRVGVVPEQVAVSIPARIAELDFAAKRTISASEAALIAVTHLEAGQGQYSPPLREFLLRGEAVASSRIEHIDAGWRAFSKAFGGAASRPEAQSQVCAVRALAGLVETAATGRITEASLLSAHRVLIAPEWEKAGRYRTVQTWIGGSDYTPLNALYVPPPPELVPELMADLLAFVARGDVPILVQAAIAHAQFVSIHPFVSGNGRIGRALVSAVLRRRGLTDRVTVPLSSVMLADTSRYFAQLAAYRAGAAEEFVLYLTLAAVYASEGAIDSARTLTTLPRQWRDRARPRAASADEALLANLLDHPILTIAGANALTTTTDSATYRALERLVEAGILEVVSDSKRNRIWAATDILAELDALNAAIGRRTTAGLS</sequence>